<evidence type="ECO:0000313" key="1">
    <source>
        <dbReference type="EMBL" id="GBP15897.1"/>
    </source>
</evidence>
<comment type="caution">
    <text evidence="1">The sequence shown here is derived from an EMBL/GenBank/DDBJ whole genome shotgun (WGS) entry which is preliminary data.</text>
</comment>
<dbReference type="EMBL" id="BGZK01000075">
    <property type="protein sequence ID" value="GBP15897.1"/>
    <property type="molecule type" value="Genomic_DNA"/>
</dbReference>
<proteinExistence type="predicted"/>
<reference evidence="1 2" key="1">
    <citation type="journal article" date="2019" name="Commun. Biol.">
        <title>The bagworm genome reveals a unique fibroin gene that provides high tensile strength.</title>
        <authorList>
            <person name="Kono N."/>
            <person name="Nakamura H."/>
            <person name="Ohtoshi R."/>
            <person name="Tomita M."/>
            <person name="Numata K."/>
            <person name="Arakawa K."/>
        </authorList>
    </citation>
    <scope>NUCLEOTIDE SEQUENCE [LARGE SCALE GENOMIC DNA]</scope>
</reference>
<dbReference type="Proteomes" id="UP000299102">
    <property type="component" value="Unassembled WGS sequence"/>
</dbReference>
<dbReference type="AlphaFoldDB" id="A0A4C1TPK0"/>
<keyword evidence="2" id="KW-1185">Reference proteome</keyword>
<accession>A0A4C1TPK0</accession>
<sequence>MNSGVTRKWVARGASRPHRPPLARPLVTLYMITCGAFSNEWAMQSLIHPFMLIGVDGLSMANTRNSWLLSFIYRKQRFPGEFRPKRVVLGRQSEKTPEKTIRWRLESKRSSTYMINESSSAELKASPRASRGVRPRDTHRCDLPVHIVETMEAECIQKIECTELIDAPANIKG</sequence>
<evidence type="ECO:0000313" key="2">
    <source>
        <dbReference type="Proteomes" id="UP000299102"/>
    </source>
</evidence>
<name>A0A4C1TPK0_EUMVA</name>
<gene>
    <name evidence="1" type="ORF">EVAR_12488_1</name>
</gene>
<protein>
    <submittedName>
        <fullName evidence="1">Uncharacterized protein</fullName>
    </submittedName>
</protein>
<organism evidence="1 2">
    <name type="scientific">Eumeta variegata</name>
    <name type="common">Bagworm moth</name>
    <name type="synonym">Eumeta japonica</name>
    <dbReference type="NCBI Taxonomy" id="151549"/>
    <lineage>
        <taxon>Eukaryota</taxon>
        <taxon>Metazoa</taxon>
        <taxon>Ecdysozoa</taxon>
        <taxon>Arthropoda</taxon>
        <taxon>Hexapoda</taxon>
        <taxon>Insecta</taxon>
        <taxon>Pterygota</taxon>
        <taxon>Neoptera</taxon>
        <taxon>Endopterygota</taxon>
        <taxon>Lepidoptera</taxon>
        <taxon>Glossata</taxon>
        <taxon>Ditrysia</taxon>
        <taxon>Tineoidea</taxon>
        <taxon>Psychidae</taxon>
        <taxon>Oiketicinae</taxon>
        <taxon>Eumeta</taxon>
    </lineage>
</organism>